<feature type="domain" description="3-hydroxyacyl-CoA dehydrogenase C-terminal" evidence="15">
    <location>
        <begin position="513"/>
        <end position="607"/>
    </location>
</feature>
<evidence type="ECO:0000256" key="11">
    <source>
        <dbReference type="ARBA" id="ARBA00023268"/>
    </source>
</evidence>
<dbReference type="Pfam" id="PF00725">
    <property type="entry name" value="3HCDH"/>
    <property type="match status" value="1"/>
</dbReference>
<keyword evidence="6" id="KW-0442">Lipid degradation</keyword>
<keyword evidence="10" id="KW-0456">Lyase</keyword>
<dbReference type="SUPFAM" id="SSF51735">
    <property type="entry name" value="NAD(P)-binding Rossmann-fold domains"/>
    <property type="match status" value="1"/>
</dbReference>
<evidence type="ECO:0000256" key="13">
    <source>
        <dbReference type="RuleBase" id="RU003707"/>
    </source>
</evidence>
<evidence type="ECO:0000256" key="6">
    <source>
        <dbReference type="ARBA" id="ARBA00022963"/>
    </source>
</evidence>
<evidence type="ECO:0000256" key="9">
    <source>
        <dbReference type="ARBA" id="ARBA00023098"/>
    </source>
</evidence>
<accession>A0ABX9XGI5</accession>
<organism evidence="17 18">
    <name type="scientific">Pseudomonas neustonica</name>
    <dbReference type="NCBI Taxonomy" id="2487346"/>
    <lineage>
        <taxon>Bacteria</taxon>
        <taxon>Pseudomonadati</taxon>
        <taxon>Pseudomonadota</taxon>
        <taxon>Gammaproteobacteria</taxon>
        <taxon>Pseudomonadales</taxon>
        <taxon>Pseudomonadaceae</taxon>
        <taxon>Pseudomonas</taxon>
    </lineage>
</organism>
<evidence type="ECO:0000256" key="1">
    <source>
        <dbReference type="ARBA" id="ARBA00005005"/>
    </source>
</evidence>
<comment type="similarity">
    <text evidence="3">In the N-terminal section; belongs to the enoyl-CoA hydratase/isomerase family.</text>
</comment>
<evidence type="ECO:0000256" key="10">
    <source>
        <dbReference type="ARBA" id="ARBA00023239"/>
    </source>
</evidence>
<keyword evidence="5" id="KW-0276">Fatty acid metabolism</keyword>
<evidence type="ECO:0000256" key="8">
    <source>
        <dbReference type="ARBA" id="ARBA00023027"/>
    </source>
</evidence>
<dbReference type="Pfam" id="PF00378">
    <property type="entry name" value="ECH_1"/>
    <property type="match status" value="1"/>
</dbReference>
<dbReference type="RefSeq" id="WP_123889954.1">
    <property type="nucleotide sequence ID" value="NZ_RKKU01000015.1"/>
</dbReference>
<dbReference type="CDD" id="cd06558">
    <property type="entry name" value="crotonase-like"/>
    <property type="match status" value="1"/>
</dbReference>
<comment type="pathway">
    <text evidence="1">Lipid metabolism; fatty acid beta-oxidation.</text>
</comment>
<proteinExistence type="inferred from homology"/>
<feature type="region of interest" description="Disordered" evidence="14">
    <location>
        <begin position="692"/>
        <end position="713"/>
    </location>
</feature>
<dbReference type="InterPro" id="IPR050136">
    <property type="entry name" value="FA_oxidation_alpha_subunit"/>
</dbReference>
<evidence type="ECO:0000259" key="16">
    <source>
        <dbReference type="Pfam" id="PF02737"/>
    </source>
</evidence>
<dbReference type="InterPro" id="IPR029045">
    <property type="entry name" value="ClpP/crotonase-like_dom_sf"/>
</dbReference>
<dbReference type="EMBL" id="RKKU01000015">
    <property type="protein sequence ID" value="ROZ83660.1"/>
    <property type="molecule type" value="Genomic_DNA"/>
</dbReference>
<dbReference type="InterPro" id="IPR006108">
    <property type="entry name" value="3HC_DH_C"/>
</dbReference>
<evidence type="ECO:0000256" key="14">
    <source>
        <dbReference type="SAM" id="MobiDB-lite"/>
    </source>
</evidence>
<keyword evidence="9" id="KW-0443">Lipid metabolism</keyword>
<dbReference type="InterPro" id="IPR001753">
    <property type="entry name" value="Enoyl-CoA_hydra/iso"/>
</dbReference>
<evidence type="ECO:0000256" key="2">
    <source>
        <dbReference type="ARBA" id="ARBA00007005"/>
    </source>
</evidence>
<evidence type="ECO:0000256" key="12">
    <source>
        <dbReference type="ARBA" id="ARBA00049556"/>
    </source>
</evidence>
<dbReference type="PANTHER" id="PTHR43612">
    <property type="entry name" value="TRIFUNCTIONAL ENZYME SUBUNIT ALPHA"/>
    <property type="match status" value="1"/>
</dbReference>
<dbReference type="PANTHER" id="PTHR43612:SF3">
    <property type="entry name" value="TRIFUNCTIONAL ENZYME SUBUNIT ALPHA, MITOCHONDRIAL"/>
    <property type="match status" value="1"/>
</dbReference>
<dbReference type="InterPro" id="IPR018376">
    <property type="entry name" value="Enoyl-CoA_hyd/isom_CS"/>
</dbReference>
<dbReference type="InterPro" id="IPR006180">
    <property type="entry name" value="3-OHacyl-CoA_DH_CS"/>
</dbReference>
<evidence type="ECO:0000313" key="18">
    <source>
        <dbReference type="Proteomes" id="UP000275199"/>
    </source>
</evidence>
<dbReference type="InterPro" id="IPR006176">
    <property type="entry name" value="3-OHacyl-CoA_DH_NAD-bd"/>
</dbReference>
<name>A0ABX9XGI5_9PSED</name>
<evidence type="ECO:0000256" key="4">
    <source>
        <dbReference type="ARBA" id="ARBA00012076"/>
    </source>
</evidence>
<evidence type="ECO:0000259" key="15">
    <source>
        <dbReference type="Pfam" id="PF00725"/>
    </source>
</evidence>
<keyword evidence="7" id="KW-0560">Oxidoreductase</keyword>
<dbReference type="Pfam" id="PF02737">
    <property type="entry name" value="3HCDH_N"/>
    <property type="match status" value="1"/>
</dbReference>
<protein>
    <recommendedName>
        <fullName evidence="4">enoyl-CoA hydratase</fullName>
        <ecNumber evidence="4">4.2.1.17</ecNumber>
    </recommendedName>
</protein>
<dbReference type="Gene3D" id="1.10.1040.50">
    <property type="match status" value="1"/>
</dbReference>
<gene>
    <name evidence="17" type="ORF">EF096_12460</name>
</gene>
<feature type="domain" description="3-hydroxyacyl-CoA dehydrogenase NAD binding" evidence="16">
    <location>
        <begin position="336"/>
        <end position="508"/>
    </location>
</feature>
<comment type="similarity">
    <text evidence="2">In the central section; belongs to the 3-hydroxyacyl-CoA dehydrogenase family.</text>
</comment>
<evidence type="ECO:0000313" key="17">
    <source>
        <dbReference type="EMBL" id="ROZ83660.1"/>
    </source>
</evidence>
<reference evidence="17 18" key="1">
    <citation type="submission" date="2018-11" db="EMBL/GenBank/DDBJ databases">
        <authorList>
            <person name="Jang G.I."/>
            <person name="Hwang C.Y."/>
        </authorList>
    </citation>
    <scope>NUCLEOTIDE SEQUENCE [LARGE SCALE GENOMIC DNA]</scope>
    <source>
        <strain evidence="17 18">SSM26</strain>
    </source>
</reference>
<dbReference type="PROSITE" id="PS00166">
    <property type="entry name" value="ENOYL_COA_HYDRATASE"/>
    <property type="match status" value="1"/>
</dbReference>
<sequence>MTASVLSALAARRMEIGPFSPAELKVSPRRWQHWHLKRDEQNVAWLLMDKADSSANVLSESVLREFSEIIAALKSDMPSALVIRSAKPGSFCVGADISEFRELHTEPDVINKLVEAHLLAQHLVDLSCPTIAIIHGAALGGGLELALCCDYRLAVKGATFGVPEVLLGLHPGLGGTARLPDLIDPLVAMDMMLTGRTIHDAQASQLGLIDQLLEERHIGKAVTAVLDKQITVDRRNLRARPFRLDWVRRLAAWRMRKQADAKVAPQQYPAPQALIKLWERHGNSPDQVLHREIYSFAHLLNTPSSRNLVRVFFLREQLKALGDPGKGRHKPAPVQHVHVIGAGAMGGDIAGWCALQGLRVSLFDTEPKAIGKALSNLTELCRKKHRSAAQTRDILDRLIPDPDNSGVAVADLVLEAVPEDLQLKRQVYAEIEPRMKPDAILATNTSSIALDKLRSGLADAGRLVGIHFFNPVAQMQLVEVVAHSTARSSALERASTFVGQINRLPAPVSSDPGFLVNRALTPYLVEAIGLLDEGLSAEAIDQVAIDFGMPMGPLELADQVGLDICLGVADMLREQLDSNLPEAPEWLRSKVSKGELGRKTGKGIYRWKHGKVQKKYRRKQAPRGTQERLLLPMLNACMACLREKVIDDADQLDGAMIFATGFPPFRGGPMQYAEQLGFDTIEQQLQQLSEKHGPRFTPDAGWTAPGWTAAPDE</sequence>
<evidence type="ECO:0000256" key="7">
    <source>
        <dbReference type="ARBA" id="ARBA00023002"/>
    </source>
</evidence>
<keyword evidence="11" id="KW-0511">Multifunctional enzyme</keyword>
<dbReference type="PROSITE" id="PS00067">
    <property type="entry name" value="3HCDH"/>
    <property type="match status" value="1"/>
</dbReference>
<dbReference type="InterPro" id="IPR036291">
    <property type="entry name" value="NAD(P)-bd_dom_sf"/>
</dbReference>
<comment type="catalytic activity">
    <reaction evidence="12">
        <text>a (3S)-3-hydroxyacyl-CoA + NAD(+) = a 3-oxoacyl-CoA + NADH + H(+)</text>
        <dbReference type="Rhea" id="RHEA:22432"/>
        <dbReference type="ChEBI" id="CHEBI:15378"/>
        <dbReference type="ChEBI" id="CHEBI:57318"/>
        <dbReference type="ChEBI" id="CHEBI:57540"/>
        <dbReference type="ChEBI" id="CHEBI:57945"/>
        <dbReference type="ChEBI" id="CHEBI:90726"/>
        <dbReference type="EC" id="1.1.1.35"/>
    </reaction>
</comment>
<dbReference type="EC" id="4.2.1.17" evidence="4"/>
<dbReference type="SUPFAM" id="SSF48179">
    <property type="entry name" value="6-phosphogluconate dehydrogenase C-terminal domain-like"/>
    <property type="match status" value="2"/>
</dbReference>
<evidence type="ECO:0000256" key="5">
    <source>
        <dbReference type="ARBA" id="ARBA00022832"/>
    </source>
</evidence>
<dbReference type="Gene3D" id="3.40.50.720">
    <property type="entry name" value="NAD(P)-binding Rossmann-like Domain"/>
    <property type="match status" value="1"/>
</dbReference>
<keyword evidence="8" id="KW-0520">NAD</keyword>
<comment type="similarity">
    <text evidence="13">Belongs to the enoyl-CoA hydratase/isomerase family.</text>
</comment>
<comment type="caution">
    <text evidence="17">The sequence shown here is derived from an EMBL/GenBank/DDBJ whole genome shotgun (WGS) entry which is preliminary data.</text>
</comment>
<dbReference type="InterPro" id="IPR008927">
    <property type="entry name" value="6-PGluconate_DH-like_C_sf"/>
</dbReference>
<dbReference type="Gene3D" id="3.90.226.10">
    <property type="entry name" value="2-enoyl-CoA Hydratase, Chain A, domain 1"/>
    <property type="match status" value="1"/>
</dbReference>
<evidence type="ECO:0000256" key="3">
    <source>
        <dbReference type="ARBA" id="ARBA00008750"/>
    </source>
</evidence>
<dbReference type="Proteomes" id="UP000275199">
    <property type="component" value="Unassembled WGS sequence"/>
</dbReference>
<keyword evidence="18" id="KW-1185">Reference proteome</keyword>
<dbReference type="SUPFAM" id="SSF52096">
    <property type="entry name" value="ClpP/crotonase"/>
    <property type="match status" value="1"/>
</dbReference>